<dbReference type="Proteomes" id="UP001631957">
    <property type="component" value="Unassembled WGS sequence"/>
</dbReference>
<dbReference type="GO" id="GO:0008835">
    <property type="term" value="F:diaminohydroxyphosphoribosylaminopyrimidine deaminase activity"/>
    <property type="evidence" value="ECO:0007669"/>
    <property type="project" value="UniProtKB-EC"/>
</dbReference>
<keyword evidence="6" id="KW-0560">Oxidoreductase</keyword>
<dbReference type="PANTHER" id="PTHR11079">
    <property type="entry name" value="CYTOSINE DEAMINASE FAMILY MEMBER"/>
    <property type="match status" value="1"/>
</dbReference>
<dbReference type="PANTHER" id="PTHR11079:SF162">
    <property type="entry name" value="RIBOFLAVIN BIOSYNTHESIS PROTEIN PYRD, CHLOROPLASTIC"/>
    <property type="match status" value="1"/>
</dbReference>
<evidence type="ECO:0000313" key="6">
    <source>
        <dbReference type="EMBL" id="MFM9615971.1"/>
    </source>
</evidence>
<protein>
    <recommendedName>
        <fullName evidence="2">diaminohydroxyphosphoribosylaminopyrimidine deaminase</fullName>
        <ecNumber evidence="2">3.5.4.26</ecNumber>
    </recommendedName>
</protein>
<gene>
    <name evidence="6" type="primary">ribD</name>
    <name evidence="6" type="ORF">ACKI18_45745</name>
</gene>
<comment type="pathway">
    <text evidence="1">Cofactor biosynthesis; riboflavin biosynthesis; 5-amino-6-(D-ribitylamino)uracil from GTP: step 2/4.</text>
</comment>
<dbReference type="NCBIfam" id="TIGR00326">
    <property type="entry name" value="eubact_ribD"/>
    <property type="match status" value="1"/>
</dbReference>
<dbReference type="GO" id="GO:0008703">
    <property type="term" value="F:5-amino-6-(5-phosphoribosylamino)uracil reductase activity"/>
    <property type="evidence" value="ECO:0007669"/>
    <property type="project" value="UniProtKB-EC"/>
</dbReference>
<feature type="domain" description="CMP/dCMP-type deaminase" evidence="5">
    <location>
        <begin position="4"/>
        <end position="125"/>
    </location>
</feature>
<dbReference type="Pfam" id="PF00383">
    <property type="entry name" value="dCMP_cyt_deam_1"/>
    <property type="match status" value="1"/>
</dbReference>
<dbReference type="InterPro" id="IPR016193">
    <property type="entry name" value="Cytidine_deaminase-like"/>
</dbReference>
<evidence type="ECO:0000256" key="1">
    <source>
        <dbReference type="ARBA" id="ARBA00004882"/>
    </source>
</evidence>
<evidence type="ECO:0000259" key="5">
    <source>
        <dbReference type="PROSITE" id="PS51747"/>
    </source>
</evidence>
<evidence type="ECO:0000313" key="7">
    <source>
        <dbReference type="Proteomes" id="UP001631957"/>
    </source>
</evidence>
<name>A0ABW9I7L3_9ACTN</name>
<evidence type="ECO:0000256" key="3">
    <source>
        <dbReference type="ARBA" id="ARBA00022723"/>
    </source>
</evidence>
<evidence type="ECO:0000256" key="4">
    <source>
        <dbReference type="ARBA" id="ARBA00022833"/>
    </source>
</evidence>
<keyword evidence="6" id="KW-0378">Hydrolase</keyword>
<keyword evidence="4" id="KW-0862">Zinc</keyword>
<dbReference type="Gene3D" id="3.40.140.10">
    <property type="entry name" value="Cytidine Deaminase, domain 2"/>
    <property type="match status" value="1"/>
</dbReference>
<dbReference type="EC" id="3.5.4.26" evidence="2"/>
<dbReference type="InterPro" id="IPR002125">
    <property type="entry name" value="CMP_dCMP_dom"/>
</dbReference>
<keyword evidence="7" id="KW-1185">Reference proteome</keyword>
<dbReference type="InterPro" id="IPR004794">
    <property type="entry name" value="Eubact_RibD"/>
</dbReference>
<dbReference type="RefSeq" id="WP_109364980.1">
    <property type="nucleotide sequence ID" value="NZ_JBJVNI010000046.1"/>
</dbReference>
<dbReference type="EMBL" id="JBJVNI010000046">
    <property type="protein sequence ID" value="MFM9615971.1"/>
    <property type="molecule type" value="Genomic_DNA"/>
</dbReference>
<accession>A0ABW9I7L3</accession>
<proteinExistence type="predicted"/>
<evidence type="ECO:0000256" key="2">
    <source>
        <dbReference type="ARBA" id="ARBA00012766"/>
    </source>
</evidence>
<comment type="caution">
    <text evidence="6">The sequence shown here is derived from an EMBL/GenBank/DDBJ whole genome shotgun (WGS) entry which is preliminary data.</text>
</comment>
<sequence length="302" mass="32542">MANEYELKAMRRAIAISAQGLGSTSPNPPVGCVILDSRGRTVGEGYHRRKGESHAEVNALLAAGMRAEGGTAVVTLEPCNHYGRTPPCREALITANVSRVLIAVMDPTSRGEGGAELLRKAGIEVEKDFLKDEALLVLAPWLKSLSNSRPAFTWIHEASETGVPVPSEAQGVVADELRVLREAYDIVIRQGGEIEEGRPGIHSSDIFHLPGVQLGESITEIIDVLNKTGARTVLIEGVPRNPHLVALAGTADRVISYIPYTPPSYSPEENPKSAVSSYEGYRLSRVSRCGDYVRTVSIPELV</sequence>
<dbReference type="CDD" id="cd01284">
    <property type="entry name" value="Riboflavin_deaminase-reductase"/>
    <property type="match status" value="1"/>
</dbReference>
<organism evidence="6 7">
    <name type="scientific">Streptomyces niveiscabiei</name>
    <dbReference type="NCBI Taxonomy" id="164115"/>
    <lineage>
        <taxon>Bacteria</taxon>
        <taxon>Bacillati</taxon>
        <taxon>Actinomycetota</taxon>
        <taxon>Actinomycetes</taxon>
        <taxon>Kitasatosporales</taxon>
        <taxon>Streptomycetaceae</taxon>
        <taxon>Streptomyces</taxon>
    </lineage>
</organism>
<keyword evidence="3" id="KW-0479">Metal-binding</keyword>
<dbReference type="PROSITE" id="PS00903">
    <property type="entry name" value="CYT_DCMP_DEAMINASES_1"/>
    <property type="match status" value="1"/>
</dbReference>
<dbReference type="SUPFAM" id="SSF53927">
    <property type="entry name" value="Cytidine deaminase-like"/>
    <property type="match status" value="1"/>
</dbReference>
<reference evidence="6 7" key="1">
    <citation type="submission" date="2024-12" db="EMBL/GenBank/DDBJ databases">
        <title>Forecasting of Potato common scab and diversities of Pathogenic streptomyces spp. in china.</title>
        <authorList>
            <person name="Handique U."/>
            <person name="Wu J."/>
        </authorList>
    </citation>
    <scope>NUCLEOTIDE SEQUENCE [LARGE SCALE GENOMIC DNA]</scope>
    <source>
        <strain evidence="6 7">ZRIMU1530</strain>
    </source>
</reference>
<dbReference type="InterPro" id="IPR016192">
    <property type="entry name" value="APOBEC/CMP_deaminase_Zn-bd"/>
</dbReference>
<dbReference type="PROSITE" id="PS51747">
    <property type="entry name" value="CYT_DCMP_DEAMINASES_2"/>
    <property type="match status" value="1"/>
</dbReference>